<accession>A0ABW3PXK1</accession>
<feature type="compositionally biased region" description="Basic and acidic residues" evidence="2">
    <location>
        <begin position="263"/>
        <end position="278"/>
    </location>
</feature>
<reference evidence="4" key="1">
    <citation type="journal article" date="2019" name="Int. J. Syst. Evol. Microbiol.">
        <title>The Global Catalogue of Microorganisms (GCM) 10K type strain sequencing project: providing services to taxonomists for standard genome sequencing and annotation.</title>
        <authorList>
            <consortium name="The Broad Institute Genomics Platform"/>
            <consortium name="The Broad Institute Genome Sequencing Center for Infectious Disease"/>
            <person name="Wu L."/>
            <person name="Ma J."/>
        </authorList>
    </citation>
    <scope>NUCLEOTIDE SEQUENCE [LARGE SCALE GENOMIC DNA]</scope>
    <source>
        <strain evidence="4">CCUG 53519</strain>
    </source>
</reference>
<gene>
    <name evidence="3" type="ORF">ACFQ3J_00305</name>
</gene>
<evidence type="ECO:0000313" key="3">
    <source>
        <dbReference type="EMBL" id="MFD1126615.1"/>
    </source>
</evidence>
<feature type="region of interest" description="Disordered" evidence="2">
    <location>
        <begin position="263"/>
        <end position="317"/>
    </location>
</feature>
<keyword evidence="1" id="KW-0175">Coiled coil</keyword>
<proteinExistence type="predicted"/>
<evidence type="ECO:0000313" key="4">
    <source>
        <dbReference type="Proteomes" id="UP001597169"/>
    </source>
</evidence>
<evidence type="ECO:0000256" key="1">
    <source>
        <dbReference type="SAM" id="Coils"/>
    </source>
</evidence>
<dbReference type="EMBL" id="JBHTKX010000001">
    <property type="protein sequence ID" value="MFD1126615.1"/>
    <property type="molecule type" value="Genomic_DNA"/>
</dbReference>
<sequence>MTNQELLDQKRYELSTERQRGAVADVHKIEALEQELVQLENNKVEENNEEIANWLDELTATDGEDQYTMRALTYNESAYQILRATIQENMMLREEKLIKEMNRVKEEAAVQIAQIQAAKDQLQMQYDSLYEEAAALKNELNAAREEAAENARKRDAAANELDTANKEIARLNSHIDDLRIENAVGASNAPKVVNTNTTADLAEAMKQFKESRPAIYDVVPADNKGSLFRAKLAETDEEITFGWLERGKYREVTAEAASTFRAAAEEKRRNEDLARRQEELEESLTPPSLQFQEETDGTEYGLDQTDADGTLEGQAAPTVEERLTALEQRVSVLEKERMGEAA</sequence>
<dbReference type="Proteomes" id="UP001597169">
    <property type="component" value="Unassembled WGS sequence"/>
</dbReference>
<evidence type="ECO:0000256" key="2">
    <source>
        <dbReference type="SAM" id="MobiDB-lite"/>
    </source>
</evidence>
<keyword evidence="4" id="KW-1185">Reference proteome</keyword>
<feature type="coiled-coil region" evidence="1">
    <location>
        <begin position="87"/>
        <end position="181"/>
    </location>
</feature>
<dbReference type="RefSeq" id="WP_251584945.1">
    <property type="nucleotide sequence ID" value="NZ_JBHTKX010000001.1"/>
</dbReference>
<feature type="coiled-coil region" evidence="1">
    <location>
        <begin position="22"/>
        <end position="57"/>
    </location>
</feature>
<name>A0ABW3PXK1_9BACL</name>
<organism evidence="3 4">
    <name type="scientific">Paenibacillus provencensis</name>
    <dbReference type="NCBI Taxonomy" id="441151"/>
    <lineage>
        <taxon>Bacteria</taxon>
        <taxon>Bacillati</taxon>
        <taxon>Bacillota</taxon>
        <taxon>Bacilli</taxon>
        <taxon>Bacillales</taxon>
        <taxon>Paenibacillaceae</taxon>
        <taxon>Paenibacillus</taxon>
    </lineage>
</organism>
<comment type="caution">
    <text evidence="3">The sequence shown here is derived from an EMBL/GenBank/DDBJ whole genome shotgun (WGS) entry which is preliminary data.</text>
</comment>
<protein>
    <submittedName>
        <fullName evidence="3">Uncharacterized protein</fullName>
    </submittedName>
</protein>